<name>A0A6J7HFU2_9ZZZZ</name>
<accession>A0A6J7HFU2</accession>
<feature type="compositionally biased region" description="Basic and acidic residues" evidence="1">
    <location>
        <begin position="76"/>
        <end position="96"/>
    </location>
</feature>
<evidence type="ECO:0000259" key="3">
    <source>
        <dbReference type="Pfam" id="PF01551"/>
    </source>
</evidence>
<dbReference type="SUPFAM" id="SSF51261">
    <property type="entry name" value="Duplicated hybrid motif"/>
    <property type="match status" value="1"/>
</dbReference>
<dbReference type="InterPro" id="IPR016047">
    <property type="entry name" value="M23ase_b-sheet_dom"/>
</dbReference>
<evidence type="ECO:0000313" key="4">
    <source>
        <dbReference type="EMBL" id="CAB4919907.1"/>
    </source>
</evidence>
<organism evidence="4">
    <name type="scientific">freshwater metagenome</name>
    <dbReference type="NCBI Taxonomy" id="449393"/>
    <lineage>
        <taxon>unclassified sequences</taxon>
        <taxon>metagenomes</taxon>
        <taxon>ecological metagenomes</taxon>
    </lineage>
</organism>
<dbReference type="Pfam" id="PF01464">
    <property type="entry name" value="SLT"/>
    <property type="match status" value="1"/>
</dbReference>
<feature type="compositionally biased region" description="Low complexity" evidence="1">
    <location>
        <begin position="101"/>
        <end position="117"/>
    </location>
</feature>
<proteinExistence type="predicted"/>
<feature type="region of interest" description="Disordered" evidence="1">
    <location>
        <begin position="22"/>
        <end position="117"/>
    </location>
</feature>
<dbReference type="CDD" id="cd13399">
    <property type="entry name" value="Slt35-like"/>
    <property type="match status" value="1"/>
</dbReference>
<sequence>MRRRSAATVSAVAIAAAAALTGTAAAQDDAAPDSPGATTVPAPAPSALQTTTTPGRTTDLGTIEVEVTTPPPVARPDSDAQRRAAARRFVEQERRAGRTNGGTTTPTAPSTERTTSPFGDLLAAPTLGVPNGVIDSFRVPPFLLPIFQAAGVEYGVRWEVLAAINEVETDYGRNLRVSSAGALGWMQFMPATWEAYGTDGNADGRKDPYNPVDAIFAAARYLRAAGADTNLERAIFAYNHSDAYVQTVLTKARSLAALPQDVVGALTGLTLGRFPVAATTVTYPGQFDARTGHSAGGTTTATAAAGTRRGTTISAPRGAAVIAVQDGQIVRIGRSRRLGTFIRVRDVYGNTCTYGHLGSVSRLHAVPRTVDPATPAPAAPVGGSTAPNAAPTGSRAVKERLFANPQRKAALQAGGRRQIAATKAALAQQSVPVPDGALGSYLAPPYALRRNQVALMPLREGSRVIAGTILGRAGDARTAGRSGLRFEIRPAGSDAPRIDPTPILDGWRLLDSTQLKRAESPMLGGGKATIGQILLMSKEALERRVLANPDITIYACGQRDIRAGIVDRRVLAALEFLAASGLKPTVSSLQCGHGYLTAGGNVSEHSSGDAVDISAINGVAITPATQGAGSITDIAVRRLLTLQGAMRPHQIITLMEYAGTDNTLAMADHDDHIHLGFRPRFGRNTQAGQAAAAILAPGQWNRLIGRLGAIPNPEVSLTPSRYALKVKVRVTPPTGER</sequence>
<gene>
    <name evidence="4" type="ORF">UFOPK3674_00483</name>
</gene>
<dbReference type="PANTHER" id="PTHR30163">
    <property type="entry name" value="MEMBRANE-BOUND LYTIC MUREIN TRANSGLYCOSYLASE B"/>
    <property type="match status" value="1"/>
</dbReference>
<feature type="domain" description="M23ase beta-sheet core" evidence="3">
    <location>
        <begin position="308"/>
        <end position="361"/>
    </location>
</feature>
<dbReference type="PANTHER" id="PTHR30163:SF8">
    <property type="entry name" value="LYTIC MUREIN TRANSGLYCOSYLASE"/>
    <property type="match status" value="1"/>
</dbReference>
<feature type="domain" description="Transglycosylase SLT" evidence="2">
    <location>
        <begin position="147"/>
        <end position="253"/>
    </location>
</feature>
<reference evidence="4" key="1">
    <citation type="submission" date="2020-05" db="EMBL/GenBank/DDBJ databases">
        <authorList>
            <person name="Chiriac C."/>
            <person name="Salcher M."/>
            <person name="Ghai R."/>
            <person name="Kavagutti S V."/>
        </authorList>
    </citation>
    <scope>NUCLEOTIDE SEQUENCE</scope>
</reference>
<protein>
    <submittedName>
        <fullName evidence="4">Unannotated protein</fullName>
    </submittedName>
</protein>
<dbReference type="GO" id="GO:0008933">
    <property type="term" value="F:peptidoglycan lytic transglycosylase activity"/>
    <property type="evidence" value="ECO:0007669"/>
    <property type="project" value="TreeGrafter"/>
</dbReference>
<feature type="compositionally biased region" description="Low complexity" evidence="1">
    <location>
        <begin position="50"/>
        <end position="62"/>
    </location>
</feature>
<dbReference type="InterPro" id="IPR008258">
    <property type="entry name" value="Transglycosylase_SLT_dom_1"/>
</dbReference>
<evidence type="ECO:0000256" key="1">
    <source>
        <dbReference type="SAM" id="MobiDB-lite"/>
    </source>
</evidence>
<evidence type="ECO:0000259" key="2">
    <source>
        <dbReference type="Pfam" id="PF01464"/>
    </source>
</evidence>
<dbReference type="Pfam" id="PF01551">
    <property type="entry name" value="Peptidase_M23"/>
    <property type="match status" value="1"/>
</dbReference>
<dbReference type="GO" id="GO:0009253">
    <property type="term" value="P:peptidoglycan catabolic process"/>
    <property type="evidence" value="ECO:0007669"/>
    <property type="project" value="TreeGrafter"/>
</dbReference>
<dbReference type="InterPro" id="IPR011055">
    <property type="entry name" value="Dup_hybrid_motif"/>
</dbReference>
<dbReference type="AlphaFoldDB" id="A0A6J7HFU2"/>
<dbReference type="Gene3D" id="1.10.530.10">
    <property type="match status" value="1"/>
</dbReference>
<feature type="compositionally biased region" description="Low complexity" evidence="1">
    <location>
        <begin position="22"/>
        <end position="37"/>
    </location>
</feature>
<dbReference type="InterPro" id="IPR043426">
    <property type="entry name" value="MltB-like"/>
</dbReference>
<dbReference type="Gene3D" id="2.70.70.10">
    <property type="entry name" value="Glucose Permease (Domain IIA)"/>
    <property type="match status" value="1"/>
</dbReference>
<dbReference type="EMBL" id="CAFBMX010000002">
    <property type="protein sequence ID" value="CAB4919907.1"/>
    <property type="molecule type" value="Genomic_DNA"/>
</dbReference>
<dbReference type="InterPro" id="IPR023346">
    <property type="entry name" value="Lysozyme-like_dom_sf"/>
</dbReference>
<dbReference type="SUPFAM" id="SSF53955">
    <property type="entry name" value="Lysozyme-like"/>
    <property type="match status" value="1"/>
</dbReference>